<dbReference type="EMBL" id="CAJOBS010002365">
    <property type="protein sequence ID" value="CAF4810025.1"/>
    <property type="molecule type" value="Genomic_DNA"/>
</dbReference>
<reference evidence="1" key="1">
    <citation type="submission" date="2021-02" db="EMBL/GenBank/DDBJ databases">
        <authorList>
            <person name="Nowell W R."/>
        </authorList>
    </citation>
    <scope>NUCLEOTIDE SEQUENCE</scope>
</reference>
<protein>
    <submittedName>
        <fullName evidence="1">Uncharacterized protein</fullName>
    </submittedName>
</protein>
<evidence type="ECO:0000313" key="2">
    <source>
        <dbReference type="Proteomes" id="UP000663838"/>
    </source>
</evidence>
<organism evidence="1 2">
    <name type="scientific">Rotaria socialis</name>
    <dbReference type="NCBI Taxonomy" id="392032"/>
    <lineage>
        <taxon>Eukaryota</taxon>
        <taxon>Metazoa</taxon>
        <taxon>Spiralia</taxon>
        <taxon>Gnathifera</taxon>
        <taxon>Rotifera</taxon>
        <taxon>Eurotatoria</taxon>
        <taxon>Bdelloidea</taxon>
        <taxon>Philodinida</taxon>
        <taxon>Philodinidae</taxon>
        <taxon>Rotaria</taxon>
    </lineage>
</organism>
<accession>A0A821PUY1</accession>
<name>A0A821PUY1_9BILA</name>
<comment type="caution">
    <text evidence="1">The sequence shown here is derived from an EMBL/GenBank/DDBJ whole genome shotgun (WGS) entry which is preliminary data.</text>
</comment>
<feature type="non-terminal residue" evidence="1">
    <location>
        <position position="67"/>
    </location>
</feature>
<evidence type="ECO:0000313" key="1">
    <source>
        <dbReference type="EMBL" id="CAF4810025.1"/>
    </source>
</evidence>
<dbReference type="AlphaFoldDB" id="A0A821PUY1"/>
<proteinExistence type="predicted"/>
<gene>
    <name evidence="1" type="ORF">TOA249_LOCUS23916</name>
</gene>
<sequence length="67" mass="7433">MGSCSSICQANKLYKSVQVPPMAPMAPEPKLIDVPMISSYQPIEVEDIEQISENLDFSDLLVFDNSE</sequence>
<dbReference type="Proteomes" id="UP000663838">
    <property type="component" value="Unassembled WGS sequence"/>
</dbReference>